<dbReference type="GO" id="GO:0009279">
    <property type="term" value="C:cell outer membrane"/>
    <property type="evidence" value="ECO:0007669"/>
    <property type="project" value="UniProtKB-SubCell"/>
</dbReference>
<feature type="domain" description="OmpA-like" evidence="6">
    <location>
        <begin position="549"/>
        <end position="666"/>
    </location>
</feature>
<dbReference type="AlphaFoldDB" id="W8EZH6"/>
<dbReference type="CDD" id="cd07185">
    <property type="entry name" value="OmpA_C-like"/>
    <property type="match status" value="1"/>
</dbReference>
<dbReference type="SUPFAM" id="SSF103088">
    <property type="entry name" value="OmpA-like"/>
    <property type="match status" value="1"/>
</dbReference>
<evidence type="ECO:0000256" key="4">
    <source>
        <dbReference type="PROSITE-ProRule" id="PRU00473"/>
    </source>
</evidence>
<evidence type="ECO:0000313" key="8">
    <source>
        <dbReference type="Proteomes" id="UP000019423"/>
    </source>
</evidence>
<feature type="chain" id="PRO_5004910090" description="OmpA-like domain-containing protein" evidence="5">
    <location>
        <begin position="30"/>
        <end position="666"/>
    </location>
</feature>
<dbReference type="Pfam" id="PF13620">
    <property type="entry name" value="CarboxypepD_reg"/>
    <property type="match status" value="1"/>
</dbReference>
<dbReference type="Gene3D" id="3.30.1330.60">
    <property type="entry name" value="OmpA-like domain"/>
    <property type="match status" value="1"/>
</dbReference>
<evidence type="ECO:0000256" key="2">
    <source>
        <dbReference type="ARBA" id="ARBA00023136"/>
    </source>
</evidence>
<proteinExistence type="predicted"/>
<dbReference type="InterPro" id="IPR006664">
    <property type="entry name" value="OMP_bac"/>
</dbReference>
<accession>W8EZH6</accession>
<evidence type="ECO:0000313" key="7">
    <source>
        <dbReference type="EMBL" id="AHJ98038.1"/>
    </source>
</evidence>
<dbReference type="HOGENOM" id="CLU_412053_0_0_10"/>
<dbReference type="PATRIC" id="fig|1227739.3.peg.2638"/>
<dbReference type="PROSITE" id="PS51123">
    <property type="entry name" value="OMPA_2"/>
    <property type="match status" value="1"/>
</dbReference>
<organism evidence="7 8">
    <name type="scientific">Hymenobacter swuensis DY53</name>
    <dbReference type="NCBI Taxonomy" id="1227739"/>
    <lineage>
        <taxon>Bacteria</taxon>
        <taxon>Pseudomonadati</taxon>
        <taxon>Bacteroidota</taxon>
        <taxon>Cytophagia</taxon>
        <taxon>Cytophagales</taxon>
        <taxon>Hymenobacteraceae</taxon>
        <taxon>Hymenobacter</taxon>
    </lineage>
</organism>
<evidence type="ECO:0000256" key="1">
    <source>
        <dbReference type="ARBA" id="ARBA00004442"/>
    </source>
</evidence>
<feature type="signal peptide" evidence="5">
    <location>
        <begin position="1"/>
        <end position="29"/>
    </location>
</feature>
<protein>
    <recommendedName>
        <fullName evidence="6">OmpA-like domain-containing protein</fullName>
    </recommendedName>
</protein>
<dbReference type="InterPro" id="IPR036737">
    <property type="entry name" value="OmpA-like_sf"/>
</dbReference>
<dbReference type="Proteomes" id="UP000019423">
    <property type="component" value="Chromosome"/>
</dbReference>
<name>W8EZH6_9BACT</name>
<dbReference type="Gene3D" id="2.60.40.1120">
    <property type="entry name" value="Carboxypeptidase-like, regulatory domain"/>
    <property type="match status" value="1"/>
</dbReference>
<dbReference type="PRINTS" id="PR01021">
    <property type="entry name" value="OMPADOMAIN"/>
</dbReference>
<dbReference type="InterPro" id="IPR006665">
    <property type="entry name" value="OmpA-like"/>
</dbReference>
<dbReference type="SUPFAM" id="SSF49464">
    <property type="entry name" value="Carboxypeptidase regulatory domain-like"/>
    <property type="match status" value="1"/>
</dbReference>
<dbReference type="KEGG" id="hsw:Hsw_2443"/>
<evidence type="ECO:0000256" key="5">
    <source>
        <dbReference type="SAM" id="SignalP"/>
    </source>
</evidence>
<dbReference type="PANTHER" id="PTHR30329:SF21">
    <property type="entry name" value="LIPOPROTEIN YIAD-RELATED"/>
    <property type="match status" value="1"/>
</dbReference>
<dbReference type="eggNOG" id="COG2885">
    <property type="taxonomic scope" value="Bacteria"/>
</dbReference>
<dbReference type="InterPro" id="IPR050330">
    <property type="entry name" value="Bact_OuterMem_StrucFunc"/>
</dbReference>
<dbReference type="Pfam" id="PF00691">
    <property type="entry name" value="OmpA"/>
    <property type="match status" value="1"/>
</dbReference>
<evidence type="ECO:0000259" key="6">
    <source>
        <dbReference type="PROSITE" id="PS51123"/>
    </source>
</evidence>
<dbReference type="SUPFAM" id="SSF63829">
    <property type="entry name" value="Calcium-dependent phosphotriesterase"/>
    <property type="match status" value="1"/>
</dbReference>
<keyword evidence="5" id="KW-0732">Signal</keyword>
<keyword evidence="2 4" id="KW-0472">Membrane</keyword>
<dbReference type="PANTHER" id="PTHR30329">
    <property type="entry name" value="STATOR ELEMENT OF FLAGELLAR MOTOR COMPLEX"/>
    <property type="match status" value="1"/>
</dbReference>
<sequence>MVSIPGWLRLMRFVSLLLGAVVVSWPAGAQALTDWQTFTDAGTGYQVTYPHGWQVREQAAPNVSFYAGTAWAAAPAVVQLTSQPLPASRLNQPPLAADPADSVWQALLLLPQVRVVRLDQHDAGPYQELHYEYTYADTAARTRVVGRLLWRGGYQFQLEYRAAAAHDAQYLAAGRQLVASFGFVGPGRPSRRYADQLCDDKLYGIAALRVHDGIWEDDCRTIHEFAAADLTAPPRVHRRVLPFQSYALAKGFDNCLYSVTKSPTDQPERVYRYNPTTRQGGYTTWELPAQGSGNVWISAATDVRGNLLFITNDANLLVRVSPVTDSVTVVWGRDPLRNAPYFPAVGFAGAGTHANFCLDDTGTLYEVYSTNGTLLKIDLHTQQPAPAPLPLTGLPAQGGYSDLLMQQDTSGRRRLYVAGPKSVYEIDLARQQATYVRRGVYTDLAGCNLFRPNQAASLPVPPSPPAATWLGRVLAADSQAPLPQARLSVVGPGTSAAGRTLTAAGEFLVTGVPAQPYQVRVQLPGYLPLDTVYQLPAGPSFQDIVLRPLHPGVLLRLDNVEFEQGKAVLLPSSAPDLNRLVDLLATSPELTIELRGHTDNQGDPQLNVQLSEQRVAVVKAYLVSHGVAAERITGLGLGGIEPRASNEQEATRRLNRRVEFRITGGL</sequence>
<evidence type="ECO:0000256" key="3">
    <source>
        <dbReference type="ARBA" id="ARBA00023237"/>
    </source>
</evidence>
<dbReference type="OrthoDB" id="1490539at2"/>
<comment type="subcellular location">
    <subcellularLocation>
        <location evidence="1">Cell outer membrane</location>
    </subcellularLocation>
</comment>
<keyword evidence="8" id="KW-1185">Reference proteome</keyword>
<dbReference type="STRING" id="1227739.Hsw_2443"/>
<dbReference type="EMBL" id="CP007145">
    <property type="protein sequence ID" value="AHJ98038.1"/>
    <property type="molecule type" value="Genomic_DNA"/>
</dbReference>
<dbReference type="InterPro" id="IPR008969">
    <property type="entry name" value="CarboxyPept-like_regulatory"/>
</dbReference>
<gene>
    <name evidence="7" type="ORF">Hsw_2443</name>
</gene>
<reference evidence="7 8" key="1">
    <citation type="submission" date="2014-01" db="EMBL/GenBank/DDBJ databases">
        <title>Complete genome sequence of ionizing-radiation resistance bacterium Hymenobacter swuensis DY53.</title>
        <authorList>
            <person name="Jung J.-H."/>
            <person name="Jeong S.-W."/>
            <person name="Joe M.-H."/>
            <person name="Cho y.-j."/>
            <person name="Kim M.-K."/>
            <person name="Lim S.-Y."/>
        </authorList>
    </citation>
    <scope>NUCLEOTIDE SEQUENCE [LARGE SCALE GENOMIC DNA]</scope>
    <source>
        <strain evidence="7 8">DY53</strain>
    </source>
</reference>
<keyword evidence="3" id="KW-0998">Cell outer membrane</keyword>